<comment type="catalytic activity">
    <reaction evidence="1 9">
        <text>(2S)-2-acetolactate + H(+) = (R)-acetoin + CO2</text>
        <dbReference type="Rhea" id="RHEA:21580"/>
        <dbReference type="ChEBI" id="CHEBI:15378"/>
        <dbReference type="ChEBI" id="CHEBI:15686"/>
        <dbReference type="ChEBI" id="CHEBI:16526"/>
        <dbReference type="ChEBI" id="CHEBI:58476"/>
        <dbReference type="EC" id="4.1.1.5"/>
    </reaction>
</comment>
<sequence>MAANSPEPNEIYQTATMEALLDGVYDGDVEIRELLSHGDFGLGTFNGLDGELLMLDSVCYQLRSDGSATRAAVDELVPFAVVTRFRPQRTIEVTTESDRAAVTALVDASVESANLMVAVRIRGEFATVRTRTVSKQKPPYRPFTEATRDQGEVTLTDVSGTLGGFRMPQWVQGISVAGYHAHFLDADQTRGGHALDYRLLRGTVEIGVCSDLHLSLPRTPQFEAANLSDDDADGQIRRTEGQ</sequence>
<dbReference type="SUPFAM" id="SSF117856">
    <property type="entry name" value="AF0104/ALDC/Ptd012-like"/>
    <property type="match status" value="1"/>
</dbReference>
<dbReference type="CDD" id="cd17299">
    <property type="entry name" value="acetolactate_decarboxylase"/>
    <property type="match status" value="1"/>
</dbReference>
<evidence type="ECO:0000256" key="5">
    <source>
        <dbReference type="ARBA" id="ARBA00020164"/>
    </source>
</evidence>
<keyword evidence="11" id="KW-1185">Reference proteome</keyword>
<keyword evidence="6 9" id="KW-0210">Decarboxylase</keyword>
<gene>
    <name evidence="10" type="primary">budA</name>
    <name evidence="10" type="ORF">D8S82_17520</name>
</gene>
<dbReference type="NCBIfam" id="TIGR01252">
    <property type="entry name" value="acetolac_decarb"/>
    <property type="match status" value="1"/>
</dbReference>
<dbReference type="EMBL" id="VIFX01000022">
    <property type="protein sequence ID" value="TQR85217.1"/>
    <property type="molecule type" value="Genomic_DNA"/>
</dbReference>
<comment type="pathway">
    <text evidence="2 9">Polyol metabolism; (R,R)-butane-2,3-diol biosynthesis; (R,R)-butane-2,3-diol from pyruvate: step 2/3.</text>
</comment>
<organism evidence="10 11">
    <name type="scientific">Mycolicibacterium hodleri</name>
    <dbReference type="NCBI Taxonomy" id="49897"/>
    <lineage>
        <taxon>Bacteria</taxon>
        <taxon>Bacillati</taxon>
        <taxon>Actinomycetota</taxon>
        <taxon>Actinomycetes</taxon>
        <taxon>Mycobacteriales</taxon>
        <taxon>Mycobacteriaceae</taxon>
        <taxon>Mycolicibacterium</taxon>
    </lineage>
</organism>
<comment type="similarity">
    <text evidence="3 9">Belongs to the alpha-acetolactate decarboxylase family.</text>
</comment>
<dbReference type="Gene3D" id="3.30.1330.80">
    <property type="entry name" value="Hypothetical protein, similar to alpha- acetolactate decarboxylase, domain 2"/>
    <property type="match status" value="2"/>
</dbReference>
<comment type="caution">
    <text evidence="10">The sequence shown here is derived from an EMBL/GenBank/DDBJ whole genome shotgun (WGS) entry which is preliminary data.</text>
</comment>
<dbReference type="InterPro" id="IPR005128">
    <property type="entry name" value="Acetolactate_a_deCO2ase"/>
</dbReference>
<dbReference type="RefSeq" id="WP_142553304.1">
    <property type="nucleotide sequence ID" value="NZ_VIFX01000022.1"/>
</dbReference>
<evidence type="ECO:0000256" key="4">
    <source>
        <dbReference type="ARBA" id="ARBA00013204"/>
    </source>
</evidence>
<proteinExistence type="inferred from homology"/>
<evidence type="ECO:0000313" key="11">
    <source>
        <dbReference type="Proteomes" id="UP000315759"/>
    </source>
</evidence>
<evidence type="ECO:0000256" key="9">
    <source>
        <dbReference type="PIRNR" id="PIRNR001332"/>
    </source>
</evidence>
<dbReference type="EC" id="4.1.1.5" evidence="4 9"/>
<evidence type="ECO:0000256" key="3">
    <source>
        <dbReference type="ARBA" id="ARBA00007106"/>
    </source>
</evidence>
<dbReference type="PANTHER" id="PTHR35524:SF1">
    <property type="entry name" value="ALPHA-ACETOLACTATE DECARBOXYLASE"/>
    <property type="match status" value="1"/>
</dbReference>
<dbReference type="UniPathway" id="UPA00626">
    <property type="reaction ID" value="UER00678"/>
</dbReference>
<keyword evidence="8 9" id="KW-0456">Lyase</keyword>
<dbReference type="PIRSF" id="PIRSF001332">
    <property type="entry name" value="Acetolac_decarb"/>
    <property type="match status" value="1"/>
</dbReference>
<name>A0A544VYZ5_9MYCO</name>
<protein>
    <recommendedName>
        <fullName evidence="5 9">Alpha-acetolactate decarboxylase</fullName>
        <ecNumber evidence="4 9">4.1.1.5</ecNumber>
    </recommendedName>
</protein>
<evidence type="ECO:0000256" key="6">
    <source>
        <dbReference type="ARBA" id="ARBA00022793"/>
    </source>
</evidence>
<dbReference type="GO" id="GO:0045151">
    <property type="term" value="P:acetoin biosynthetic process"/>
    <property type="evidence" value="ECO:0007669"/>
    <property type="project" value="UniProtKB-UniRule"/>
</dbReference>
<evidence type="ECO:0000256" key="8">
    <source>
        <dbReference type="ARBA" id="ARBA00023239"/>
    </source>
</evidence>
<evidence type="ECO:0000256" key="1">
    <source>
        <dbReference type="ARBA" id="ARBA00001784"/>
    </source>
</evidence>
<keyword evidence="7 9" id="KW-0005">Acetoin biosynthesis</keyword>
<dbReference type="Proteomes" id="UP000315759">
    <property type="component" value="Unassembled WGS sequence"/>
</dbReference>
<reference evidence="10 11" key="1">
    <citation type="submission" date="2018-10" db="EMBL/GenBank/DDBJ databases">
        <title>Draft genome of Mycobacterium hodleri strain B.</title>
        <authorList>
            <person name="Amande T.J."/>
            <person name="Mcgenity T.J."/>
        </authorList>
    </citation>
    <scope>NUCLEOTIDE SEQUENCE [LARGE SCALE GENOMIC DNA]</scope>
    <source>
        <strain evidence="10 11">B</strain>
    </source>
</reference>
<dbReference type="AlphaFoldDB" id="A0A544VYZ5"/>
<dbReference type="Pfam" id="PF03306">
    <property type="entry name" value="AAL_decarboxy"/>
    <property type="match status" value="1"/>
</dbReference>
<evidence type="ECO:0000256" key="2">
    <source>
        <dbReference type="ARBA" id="ARBA00005170"/>
    </source>
</evidence>
<dbReference type="GO" id="GO:0047605">
    <property type="term" value="F:acetolactate decarboxylase activity"/>
    <property type="evidence" value="ECO:0007669"/>
    <property type="project" value="UniProtKB-UniRule"/>
</dbReference>
<evidence type="ECO:0000313" key="10">
    <source>
        <dbReference type="EMBL" id="TQR85217.1"/>
    </source>
</evidence>
<dbReference type="PANTHER" id="PTHR35524">
    <property type="entry name" value="ALPHA-ACETOLACTATE DECARBOXYLASE"/>
    <property type="match status" value="1"/>
</dbReference>
<evidence type="ECO:0000256" key="7">
    <source>
        <dbReference type="ARBA" id="ARBA00023061"/>
    </source>
</evidence>
<accession>A0A544VYZ5</accession>